<protein>
    <recommendedName>
        <fullName evidence="3">4-vinyl reductase 4VR domain-containing protein</fullName>
    </recommendedName>
</protein>
<dbReference type="EMBL" id="JAXIVS010000006">
    <property type="protein sequence ID" value="MDY7228552.1"/>
    <property type="molecule type" value="Genomic_DNA"/>
</dbReference>
<dbReference type="RefSeq" id="WP_321547279.1">
    <property type="nucleotide sequence ID" value="NZ_JAXIVS010000006.1"/>
</dbReference>
<accession>A0ABU5H724</accession>
<sequence length="179" mass="19716">MMQSTKTARIEVLGNSILSALGAMKIAPDRALRIFAEQGITTIESTDWYPVEHVLGAYRSIQAQVGPHTIRAVGRNILKNAEFPPGLTTIEQALGSLDVAYHMNHRGSGPMGGYHHESTSPRTSLMTCDNLYPCPMDLGLLEAIAERFRPRDAFLIRVQHASSTCRERGDSACVYSLSW</sequence>
<dbReference type="Proteomes" id="UP001291309">
    <property type="component" value="Unassembled WGS sequence"/>
</dbReference>
<evidence type="ECO:0008006" key="3">
    <source>
        <dbReference type="Google" id="ProtNLM"/>
    </source>
</evidence>
<evidence type="ECO:0000313" key="2">
    <source>
        <dbReference type="Proteomes" id="UP001291309"/>
    </source>
</evidence>
<reference evidence="1 2" key="1">
    <citation type="submission" date="2023-12" db="EMBL/GenBank/DDBJ databases">
        <title>the genome sequence of Hyalangium sp. s54d21.</title>
        <authorList>
            <person name="Zhang X."/>
        </authorList>
    </citation>
    <scope>NUCLEOTIDE SEQUENCE [LARGE SCALE GENOMIC DNA]</scope>
    <source>
        <strain evidence="2">s54d21</strain>
    </source>
</reference>
<evidence type="ECO:0000313" key="1">
    <source>
        <dbReference type="EMBL" id="MDY7228552.1"/>
    </source>
</evidence>
<keyword evidence="2" id="KW-1185">Reference proteome</keyword>
<gene>
    <name evidence="1" type="ORF">SYV04_19175</name>
</gene>
<organism evidence="1 2">
    <name type="scientific">Hyalangium rubrum</name>
    <dbReference type="NCBI Taxonomy" id="3103134"/>
    <lineage>
        <taxon>Bacteria</taxon>
        <taxon>Pseudomonadati</taxon>
        <taxon>Myxococcota</taxon>
        <taxon>Myxococcia</taxon>
        <taxon>Myxococcales</taxon>
        <taxon>Cystobacterineae</taxon>
        <taxon>Archangiaceae</taxon>
        <taxon>Hyalangium</taxon>
    </lineage>
</organism>
<proteinExistence type="predicted"/>
<name>A0ABU5H724_9BACT</name>
<comment type="caution">
    <text evidence="1">The sequence shown here is derived from an EMBL/GenBank/DDBJ whole genome shotgun (WGS) entry which is preliminary data.</text>
</comment>